<keyword evidence="2" id="KW-0119">Carbohydrate metabolism</keyword>
<dbReference type="AlphaFoldDB" id="A0A4U8WQF3"/>
<protein>
    <submittedName>
        <fullName evidence="2">Endo-1,4-beta-xylanase Z</fullName>
        <ecNumber evidence="2">3.2.1.8</ecNumber>
    </submittedName>
</protein>
<keyword evidence="2" id="KW-0326">Glycosidase</keyword>
<evidence type="ECO:0000256" key="1">
    <source>
        <dbReference type="SAM" id="SignalP"/>
    </source>
</evidence>
<dbReference type="EC" id="3.2.1.8" evidence="2"/>
<keyword evidence="2" id="KW-0858">Xylan degradation</keyword>
<organism evidence="2 3">
    <name type="scientific">Chryseobacterium taihuense</name>
    <dbReference type="NCBI Taxonomy" id="1141221"/>
    <lineage>
        <taxon>Bacteria</taxon>
        <taxon>Pseudomonadati</taxon>
        <taxon>Bacteroidota</taxon>
        <taxon>Flavobacteriia</taxon>
        <taxon>Flavobacteriales</taxon>
        <taxon>Weeksellaceae</taxon>
        <taxon>Chryseobacterium group</taxon>
        <taxon>Chryseobacterium</taxon>
    </lineage>
</organism>
<keyword evidence="1" id="KW-0732">Signal</keyword>
<evidence type="ECO:0000313" key="3">
    <source>
        <dbReference type="Proteomes" id="UP000290013"/>
    </source>
</evidence>
<dbReference type="Gene3D" id="3.40.50.1820">
    <property type="entry name" value="alpha/beta hydrolase"/>
    <property type="match status" value="1"/>
</dbReference>
<sequence>MYRFLLFFSVSLFSAFQAQIPKVTSGKIERIPNFNSKYVTSRNIDVWLPENYSKSKRYALLYMHDGQMLYDSDLSWNKQSWNADDVITDLVKNNKIQHTIVVGIWNDPKLRHSDYFPQKPFENLTPSEKDTIRSQLRKTGRSNESFSPNSDHYLKFLVKELKPMIDKKYSTYKDKAHTFIAGSSMGGLISMYAVCEYPEVFGGAACLSTHWTGTFTKENNPFPESVLEYLSKNLPDPKSHKIYFDCGDQTLDSLYPDIQRKADSVILKKGFSERNWKTLYFPGEDHSEKAWSKRLHIPVEFLLNKQ</sequence>
<dbReference type="EMBL" id="LR215974">
    <property type="protein sequence ID" value="VFB05218.1"/>
    <property type="molecule type" value="Genomic_DNA"/>
</dbReference>
<dbReference type="Pfam" id="PF00756">
    <property type="entry name" value="Esterase"/>
    <property type="match status" value="1"/>
</dbReference>
<evidence type="ECO:0000313" key="2">
    <source>
        <dbReference type="EMBL" id="VFB05218.1"/>
    </source>
</evidence>
<dbReference type="GO" id="GO:0031176">
    <property type="term" value="F:endo-1,4-beta-xylanase activity"/>
    <property type="evidence" value="ECO:0007669"/>
    <property type="project" value="UniProtKB-EC"/>
</dbReference>
<keyword evidence="2" id="KW-0378">Hydrolase</keyword>
<dbReference type="Proteomes" id="UP000290013">
    <property type="component" value="Chromosome"/>
</dbReference>
<accession>A0A4U8WQF3</accession>
<name>A0A4U8WQF3_9FLAO</name>
<reference evidence="2 3" key="1">
    <citation type="submission" date="2019-02" db="EMBL/GenBank/DDBJ databases">
        <authorList>
            <consortium name="Pathogen Informatics"/>
        </authorList>
    </citation>
    <scope>NUCLEOTIDE SEQUENCE [LARGE SCALE GENOMIC DNA]</scope>
    <source>
        <strain evidence="2 3">3012STDY6944375</strain>
    </source>
</reference>
<dbReference type="PANTHER" id="PTHR48098:SF6">
    <property type="entry name" value="FERRI-BACILLIBACTIN ESTERASE BESA"/>
    <property type="match status" value="1"/>
</dbReference>
<dbReference type="InterPro" id="IPR000801">
    <property type="entry name" value="Esterase-like"/>
</dbReference>
<gene>
    <name evidence="2" type="primary">xynZ</name>
    <name evidence="2" type="ORF">NCTC12078_03279</name>
</gene>
<dbReference type="KEGG" id="ctai:NCTC12078_03279"/>
<feature type="chain" id="PRO_5020464651" evidence="1">
    <location>
        <begin position="19"/>
        <end position="306"/>
    </location>
</feature>
<dbReference type="SUPFAM" id="SSF53474">
    <property type="entry name" value="alpha/beta-Hydrolases"/>
    <property type="match status" value="1"/>
</dbReference>
<dbReference type="InterPro" id="IPR029058">
    <property type="entry name" value="AB_hydrolase_fold"/>
</dbReference>
<dbReference type="InterPro" id="IPR050583">
    <property type="entry name" value="Mycobacterial_A85_antigen"/>
</dbReference>
<dbReference type="GO" id="GO:0045493">
    <property type="term" value="P:xylan catabolic process"/>
    <property type="evidence" value="ECO:0007669"/>
    <property type="project" value="UniProtKB-KW"/>
</dbReference>
<proteinExistence type="predicted"/>
<keyword evidence="2" id="KW-0624">Polysaccharide degradation</keyword>
<feature type="signal peptide" evidence="1">
    <location>
        <begin position="1"/>
        <end position="18"/>
    </location>
</feature>
<dbReference type="PANTHER" id="PTHR48098">
    <property type="entry name" value="ENTEROCHELIN ESTERASE-RELATED"/>
    <property type="match status" value="1"/>
</dbReference>